<dbReference type="EMBL" id="KZ819602">
    <property type="protein sequence ID" value="PWN36905.1"/>
    <property type="molecule type" value="Genomic_DNA"/>
</dbReference>
<proteinExistence type="predicted"/>
<feature type="region of interest" description="Disordered" evidence="1">
    <location>
        <begin position="80"/>
        <end position="111"/>
    </location>
</feature>
<protein>
    <submittedName>
        <fullName evidence="2">Uncharacterized protein</fullName>
    </submittedName>
</protein>
<name>A0A316VMW9_9BASI</name>
<feature type="region of interest" description="Disordered" evidence="1">
    <location>
        <begin position="570"/>
        <end position="625"/>
    </location>
</feature>
<feature type="region of interest" description="Disordered" evidence="1">
    <location>
        <begin position="460"/>
        <end position="551"/>
    </location>
</feature>
<feature type="compositionally biased region" description="Low complexity" evidence="1">
    <location>
        <begin position="580"/>
        <end position="597"/>
    </location>
</feature>
<feature type="compositionally biased region" description="Polar residues" evidence="1">
    <location>
        <begin position="86"/>
        <end position="107"/>
    </location>
</feature>
<dbReference type="RefSeq" id="XP_025357207.1">
    <property type="nucleotide sequence ID" value="XM_025501304.1"/>
</dbReference>
<dbReference type="Proteomes" id="UP000245771">
    <property type="component" value="Unassembled WGS sequence"/>
</dbReference>
<organism evidence="2 3">
    <name type="scientific">Meira miltonrushii</name>
    <dbReference type="NCBI Taxonomy" id="1280837"/>
    <lineage>
        <taxon>Eukaryota</taxon>
        <taxon>Fungi</taxon>
        <taxon>Dikarya</taxon>
        <taxon>Basidiomycota</taxon>
        <taxon>Ustilaginomycotina</taxon>
        <taxon>Exobasidiomycetes</taxon>
        <taxon>Exobasidiales</taxon>
        <taxon>Brachybasidiaceae</taxon>
        <taxon>Meira</taxon>
    </lineage>
</organism>
<evidence type="ECO:0000313" key="2">
    <source>
        <dbReference type="EMBL" id="PWN36905.1"/>
    </source>
</evidence>
<evidence type="ECO:0000256" key="1">
    <source>
        <dbReference type="SAM" id="MobiDB-lite"/>
    </source>
</evidence>
<gene>
    <name evidence="2" type="ORF">FA14DRAFT_183268</name>
</gene>
<feature type="region of interest" description="Disordered" evidence="1">
    <location>
        <begin position="195"/>
        <end position="215"/>
    </location>
</feature>
<dbReference type="AlphaFoldDB" id="A0A316VMW9"/>
<keyword evidence="3" id="KW-1185">Reference proteome</keyword>
<feature type="compositionally biased region" description="Basic residues" evidence="1">
    <location>
        <begin position="476"/>
        <end position="491"/>
    </location>
</feature>
<dbReference type="GeneID" id="37023085"/>
<accession>A0A316VMW9</accession>
<dbReference type="InParanoid" id="A0A316VMW9"/>
<evidence type="ECO:0000313" key="3">
    <source>
        <dbReference type="Proteomes" id="UP000245771"/>
    </source>
</evidence>
<reference evidence="2 3" key="1">
    <citation type="journal article" date="2018" name="Mol. Biol. Evol.">
        <title>Broad Genomic Sampling Reveals a Smut Pathogenic Ancestry of the Fungal Clade Ustilaginomycotina.</title>
        <authorList>
            <person name="Kijpornyongpan T."/>
            <person name="Mondo S.J."/>
            <person name="Barry K."/>
            <person name="Sandor L."/>
            <person name="Lee J."/>
            <person name="Lipzen A."/>
            <person name="Pangilinan J."/>
            <person name="LaButti K."/>
            <person name="Hainaut M."/>
            <person name="Henrissat B."/>
            <person name="Grigoriev I.V."/>
            <person name="Spatafora J.W."/>
            <person name="Aime M.C."/>
        </authorList>
    </citation>
    <scope>NUCLEOTIDE SEQUENCE [LARGE SCALE GENOMIC DNA]</scope>
    <source>
        <strain evidence="2 3">MCA 3882</strain>
    </source>
</reference>
<feature type="compositionally biased region" description="Acidic residues" evidence="1">
    <location>
        <begin position="532"/>
        <end position="547"/>
    </location>
</feature>
<sequence>MLTNMTASTAAIDPRMAWCDETYLNTPMLVPSNEESIHSRIASGQDQYASEFYSPFSSTNQTQSTPKTNERLPYPMPFDWTPEGKNLNSPPSWVANQSTPTRSSSKPRQPLSLLCDDGISNAFPSNSPHSAFDYHPTSMSMISPTGAPPNITACTPRRASGPATFGTMNALQPQTQNVSPKTHEDLQNSIKSIESCRMPPPPVPKHALRKSSLPTKTQHRLSEELYAKLAEHQSTQLLPIFDGRNCSQPQVTTLPPQYRALYNASIVGPTQYAREVSNPKKVNRSSLSQRVLLRAIFNKKIVKNIAAHLNETDALSFSLSSPSIYHRLDDDWWKMAFPVNNEEQSKKSAWVYLWPNCHGWCSFCTKWKRIVMHEPSKAHVCFECMQMPHFKVISFSAARARFQVGNPVAIHFLSQLPSVQDGKARYFWICHLQWVEAQCRIMDVALQLIKNKPIMCRSNKERNNVKANDGSASKGAQKRKVSVTKQKPIKKIHLDESFEEVPSGKSDVSTESREDIDTMYCDDSSDLTSFDGLDDADAEGDTDDEYVPESRAERKAYNFKAKFKTKSPAKAVIERRTRSRTFTGTFAKQERGSSAGVRSRRAKSSPAPSDMAQSKDGDDELQEEQDESVYICTSNERSMSIVREVRKEYIIKELEAMKGSSEMPFDIPDMFVQGQWDAMEKLGIQHNDWNAMAQWILRKNELSGGICEERLD</sequence>